<evidence type="ECO:0000313" key="2">
    <source>
        <dbReference type="Proteomes" id="UP001157502"/>
    </source>
</evidence>
<comment type="caution">
    <text evidence="1">The sequence shown here is derived from an EMBL/GenBank/DDBJ whole genome shotgun (WGS) entry which is preliminary data.</text>
</comment>
<dbReference type="EMBL" id="CM055736">
    <property type="protein sequence ID" value="KAJ8007312.1"/>
    <property type="molecule type" value="Genomic_DNA"/>
</dbReference>
<protein>
    <submittedName>
        <fullName evidence="1">Uncharacterized protein</fullName>
    </submittedName>
</protein>
<organism evidence="1 2">
    <name type="scientific">Dallia pectoralis</name>
    <name type="common">Alaska blackfish</name>
    <dbReference type="NCBI Taxonomy" id="75939"/>
    <lineage>
        <taxon>Eukaryota</taxon>
        <taxon>Metazoa</taxon>
        <taxon>Chordata</taxon>
        <taxon>Craniata</taxon>
        <taxon>Vertebrata</taxon>
        <taxon>Euteleostomi</taxon>
        <taxon>Actinopterygii</taxon>
        <taxon>Neopterygii</taxon>
        <taxon>Teleostei</taxon>
        <taxon>Protacanthopterygii</taxon>
        <taxon>Esociformes</taxon>
        <taxon>Umbridae</taxon>
        <taxon>Dallia</taxon>
    </lineage>
</organism>
<gene>
    <name evidence="1" type="ORF">DPEC_G00116220</name>
</gene>
<name>A0ACC2GUT5_DALPE</name>
<evidence type="ECO:0000313" key="1">
    <source>
        <dbReference type="EMBL" id="KAJ8007312.1"/>
    </source>
</evidence>
<accession>A0ACC2GUT5</accession>
<proteinExistence type="predicted"/>
<keyword evidence="2" id="KW-1185">Reference proteome</keyword>
<dbReference type="Proteomes" id="UP001157502">
    <property type="component" value="Chromosome 9"/>
</dbReference>
<reference evidence="1" key="1">
    <citation type="submission" date="2021-05" db="EMBL/GenBank/DDBJ databases">
        <authorList>
            <person name="Pan Q."/>
            <person name="Jouanno E."/>
            <person name="Zahm M."/>
            <person name="Klopp C."/>
            <person name="Cabau C."/>
            <person name="Louis A."/>
            <person name="Berthelot C."/>
            <person name="Parey E."/>
            <person name="Roest Crollius H."/>
            <person name="Montfort J."/>
            <person name="Robinson-Rechavi M."/>
            <person name="Bouchez O."/>
            <person name="Lampietro C."/>
            <person name="Lopez Roques C."/>
            <person name="Donnadieu C."/>
            <person name="Postlethwait J."/>
            <person name="Bobe J."/>
            <person name="Dillon D."/>
            <person name="Chandos A."/>
            <person name="von Hippel F."/>
            <person name="Guiguen Y."/>
        </authorList>
    </citation>
    <scope>NUCLEOTIDE SEQUENCE</scope>
    <source>
        <strain evidence="1">YG-Jan2019</strain>
    </source>
</reference>
<sequence>MELAPMVPPRLAQMPKWPDRQMRPLSISMVNLRPHRFSFYKEAKGVPQTETPSQLEQCQRISQSLLPAVFTGEELAFCTLHCLTSVVIYDPAMYNLQNILRNKRASMAVCRCNLQPAQLCVQSSSSPLVFVICAAGHQGSRPRAVLAR</sequence>